<evidence type="ECO:0000313" key="2">
    <source>
        <dbReference type="Proteomes" id="UP001596215"/>
    </source>
</evidence>
<dbReference type="EMBL" id="JBHSUC010000007">
    <property type="protein sequence ID" value="MFC6361985.1"/>
    <property type="molecule type" value="Genomic_DNA"/>
</dbReference>
<dbReference type="RefSeq" id="WP_343878089.1">
    <property type="nucleotide sequence ID" value="NZ_BAAAFW010000094.1"/>
</dbReference>
<comment type="caution">
    <text evidence="1">The sequence shown here is derived from an EMBL/GenBank/DDBJ whole genome shotgun (WGS) entry which is preliminary data.</text>
</comment>
<keyword evidence="2" id="KW-1185">Reference proteome</keyword>
<sequence>MELQVEGVSEEEYGLWLNGHDQTRIPELNREISQVLLLGFDMEKVKNFSVDLETKIYAIFVKVSNDKEYDTYREHLITLIKILLMDDSRPDRSVTVFIVSAKHEDYKNELWSFFNMSTRYLRVRHFGEYRALLNNVSMIFLGVTITENFKKLIKLVKKKISSIRG</sequence>
<organism evidence="1 2">
    <name type="scientific">Tatumella punctata</name>
    <dbReference type="NCBI Taxonomy" id="399969"/>
    <lineage>
        <taxon>Bacteria</taxon>
        <taxon>Pseudomonadati</taxon>
        <taxon>Pseudomonadota</taxon>
        <taxon>Gammaproteobacteria</taxon>
        <taxon>Enterobacterales</taxon>
        <taxon>Erwiniaceae</taxon>
        <taxon>Tatumella</taxon>
    </lineage>
</organism>
<name>A0ABW1VN01_9GAMM</name>
<evidence type="ECO:0000313" key="1">
    <source>
        <dbReference type="EMBL" id="MFC6361985.1"/>
    </source>
</evidence>
<reference evidence="2" key="1">
    <citation type="journal article" date="2019" name="Int. J. Syst. Evol. Microbiol.">
        <title>The Global Catalogue of Microorganisms (GCM) 10K type strain sequencing project: providing services to taxonomists for standard genome sequencing and annotation.</title>
        <authorList>
            <consortium name="The Broad Institute Genomics Platform"/>
            <consortium name="The Broad Institute Genome Sequencing Center for Infectious Disease"/>
            <person name="Wu L."/>
            <person name="Ma J."/>
        </authorList>
    </citation>
    <scope>NUCLEOTIDE SEQUENCE [LARGE SCALE GENOMIC DNA]</scope>
    <source>
        <strain evidence="2">CGMCC 4.1530</strain>
    </source>
</reference>
<proteinExistence type="predicted"/>
<dbReference type="Proteomes" id="UP001596215">
    <property type="component" value="Unassembled WGS sequence"/>
</dbReference>
<accession>A0ABW1VN01</accession>
<protein>
    <submittedName>
        <fullName evidence="1">Uncharacterized protein</fullName>
    </submittedName>
</protein>
<gene>
    <name evidence="1" type="ORF">ACFP73_07715</name>
</gene>